<dbReference type="InterPro" id="IPR029069">
    <property type="entry name" value="HotDog_dom_sf"/>
</dbReference>
<name>A0A5J5JWQ7_9ACTN</name>
<dbReference type="InterPro" id="IPR039569">
    <property type="entry name" value="FAS1-like_DH_region"/>
</dbReference>
<evidence type="ECO:0000313" key="3">
    <source>
        <dbReference type="Proteomes" id="UP000327011"/>
    </source>
</evidence>
<dbReference type="Proteomes" id="UP000327011">
    <property type="component" value="Unassembled WGS sequence"/>
</dbReference>
<keyword evidence="3" id="KW-1185">Reference proteome</keyword>
<evidence type="ECO:0000259" key="1">
    <source>
        <dbReference type="Pfam" id="PF13452"/>
    </source>
</evidence>
<dbReference type="EMBL" id="VYTZ01000009">
    <property type="protein sequence ID" value="KAA9375907.1"/>
    <property type="molecule type" value="Genomic_DNA"/>
</dbReference>
<dbReference type="AlphaFoldDB" id="A0A5J5JWQ7"/>
<gene>
    <name evidence="2" type="ORF">F5972_24585</name>
</gene>
<dbReference type="CDD" id="cd03441">
    <property type="entry name" value="R_hydratase_like"/>
    <property type="match status" value="1"/>
</dbReference>
<accession>A0A5J5JWQ7</accession>
<evidence type="ECO:0000313" key="2">
    <source>
        <dbReference type="EMBL" id="KAA9375907.1"/>
    </source>
</evidence>
<dbReference type="RefSeq" id="WP_150936342.1">
    <property type="nucleotide sequence ID" value="NZ_VYTZ01000009.1"/>
</dbReference>
<dbReference type="SUPFAM" id="SSF54637">
    <property type="entry name" value="Thioesterase/thiol ester dehydrase-isomerase"/>
    <property type="match status" value="1"/>
</dbReference>
<dbReference type="Gene3D" id="3.10.129.10">
    <property type="entry name" value="Hotdog Thioesterase"/>
    <property type="match status" value="1"/>
</dbReference>
<dbReference type="InterPro" id="IPR016709">
    <property type="entry name" value="HadA-like"/>
</dbReference>
<proteinExistence type="predicted"/>
<comment type="caution">
    <text evidence="2">The sequence shown here is derived from an EMBL/GenBank/DDBJ whole genome shotgun (WGS) entry which is preliminary data.</text>
</comment>
<feature type="domain" description="FAS1-like dehydratase" evidence="1">
    <location>
        <begin position="7"/>
        <end position="136"/>
    </location>
</feature>
<dbReference type="Pfam" id="PF13452">
    <property type="entry name" value="FAS1_DH_region"/>
    <property type="match status" value="1"/>
</dbReference>
<reference evidence="2 3" key="1">
    <citation type="submission" date="2019-09" db="EMBL/GenBank/DDBJ databases">
        <title>Screening of Novel Bioactive Compounds from Soil-Associated.</title>
        <authorList>
            <person name="Gong X."/>
        </authorList>
    </citation>
    <scope>NUCLEOTIDE SEQUENCE [LARGE SCALE GENOMIC DNA]</scope>
    <source>
        <strain evidence="2 3">Gxj-6</strain>
    </source>
</reference>
<protein>
    <submittedName>
        <fullName evidence="2">MaoC family dehydratase</fullName>
    </submittedName>
</protein>
<dbReference type="PIRSF" id="PIRSF018072">
    <property type="entry name" value="UCP018072"/>
    <property type="match status" value="1"/>
</dbReference>
<sequence length="148" mass="16605">MSDRRHLVGHAYTPYTFPVEHGKVREFALAVKDEDPVYRDAGAARDAGYRHLPAPPTFSAVTSHWAVRDADVLRLDLRRVLAGGAEWEYLSEIVAGDVLTVRSRIADVQEKTGSRGPMTLIVTEHDFVNQHEETVLRLRSTVIELGEQ</sequence>
<organism evidence="2 3">
    <name type="scientific">Microbispora cellulosiformans</name>
    <dbReference type="NCBI Taxonomy" id="2614688"/>
    <lineage>
        <taxon>Bacteria</taxon>
        <taxon>Bacillati</taxon>
        <taxon>Actinomycetota</taxon>
        <taxon>Actinomycetes</taxon>
        <taxon>Streptosporangiales</taxon>
        <taxon>Streptosporangiaceae</taxon>
        <taxon>Microbispora</taxon>
    </lineage>
</organism>